<evidence type="ECO:0000313" key="2">
    <source>
        <dbReference type="Proteomes" id="UP001239111"/>
    </source>
</evidence>
<comment type="caution">
    <text evidence="1">The sequence shown here is derived from an EMBL/GenBank/DDBJ whole genome shotgun (WGS) entry which is preliminary data.</text>
</comment>
<gene>
    <name evidence="1" type="ORF">QAD02_014006</name>
</gene>
<sequence>MLSKVNAETYEVIAKVYKPEKPGEGEHDALVKAMCTGTRARLRPTQPRGQTRRTKRMAVKHDWWRTISEHQRPRHGPASIGVARIGVIKVSAGSNINLRNGLPVERAGVVVDLITLGVNVGGAIQ</sequence>
<evidence type="ECO:0000313" key="1">
    <source>
        <dbReference type="EMBL" id="KAJ8678219.1"/>
    </source>
</evidence>
<protein>
    <submittedName>
        <fullName evidence="1">Uncharacterized protein</fullName>
    </submittedName>
</protein>
<keyword evidence="2" id="KW-1185">Reference proteome</keyword>
<name>A0ACC2P3P7_9HYME</name>
<dbReference type="Proteomes" id="UP001239111">
    <property type="component" value="Chromosome 2"/>
</dbReference>
<accession>A0ACC2P3P7</accession>
<dbReference type="EMBL" id="CM056742">
    <property type="protein sequence ID" value="KAJ8678219.1"/>
    <property type="molecule type" value="Genomic_DNA"/>
</dbReference>
<reference evidence="1" key="1">
    <citation type="submission" date="2023-04" db="EMBL/GenBank/DDBJ databases">
        <title>A chromosome-level genome assembly of the parasitoid wasp Eretmocerus hayati.</title>
        <authorList>
            <person name="Zhong Y."/>
            <person name="Liu S."/>
            <person name="Liu Y."/>
        </authorList>
    </citation>
    <scope>NUCLEOTIDE SEQUENCE</scope>
    <source>
        <strain evidence="1">ZJU_SS_LIU_2023</strain>
    </source>
</reference>
<proteinExistence type="predicted"/>
<organism evidence="1 2">
    <name type="scientific">Eretmocerus hayati</name>
    <dbReference type="NCBI Taxonomy" id="131215"/>
    <lineage>
        <taxon>Eukaryota</taxon>
        <taxon>Metazoa</taxon>
        <taxon>Ecdysozoa</taxon>
        <taxon>Arthropoda</taxon>
        <taxon>Hexapoda</taxon>
        <taxon>Insecta</taxon>
        <taxon>Pterygota</taxon>
        <taxon>Neoptera</taxon>
        <taxon>Endopterygota</taxon>
        <taxon>Hymenoptera</taxon>
        <taxon>Apocrita</taxon>
        <taxon>Proctotrupomorpha</taxon>
        <taxon>Chalcidoidea</taxon>
        <taxon>Aphelinidae</taxon>
        <taxon>Aphelininae</taxon>
        <taxon>Eretmocerus</taxon>
    </lineage>
</organism>